<organism evidence="1 2">
    <name type="scientific">Persea americana</name>
    <name type="common">Avocado</name>
    <dbReference type="NCBI Taxonomy" id="3435"/>
    <lineage>
        <taxon>Eukaryota</taxon>
        <taxon>Viridiplantae</taxon>
        <taxon>Streptophyta</taxon>
        <taxon>Embryophyta</taxon>
        <taxon>Tracheophyta</taxon>
        <taxon>Spermatophyta</taxon>
        <taxon>Magnoliopsida</taxon>
        <taxon>Magnoliidae</taxon>
        <taxon>Laurales</taxon>
        <taxon>Lauraceae</taxon>
        <taxon>Persea</taxon>
    </lineage>
</organism>
<proteinExistence type="predicted"/>
<evidence type="ECO:0000313" key="1">
    <source>
        <dbReference type="EMBL" id="KAJ8640453.1"/>
    </source>
</evidence>
<accession>A0ACC2M4Q0</accession>
<gene>
    <name evidence="1" type="ORF">MRB53_017147</name>
</gene>
<keyword evidence="2" id="KW-1185">Reference proteome</keyword>
<name>A0ACC2M4Q0_PERAE</name>
<dbReference type="EMBL" id="CM056813">
    <property type="protein sequence ID" value="KAJ8640453.1"/>
    <property type="molecule type" value="Genomic_DNA"/>
</dbReference>
<reference evidence="1 2" key="1">
    <citation type="journal article" date="2022" name="Hortic Res">
        <title>A haplotype resolved chromosomal level avocado genome allows analysis of novel avocado genes.</title>
        <authorList>
            <person name="Nath O."/>
            <person name="Fletcher S.J."/>
            <person name="Hayward A."/>
            <person name="Shaw L.M."/>
            <person name="Masouleh A.K."/>
            <person name="Furtado A."/>
            <person name="Henry R.J."/>
            <person name="Mitter N."/>
        </authorList>
    </citation>
    <scope>NUCLEOTIDE SEQUENCE [LARGE SCALE GENOMIC DNA]</scope>
    <source>
        <strain evidence="2">cv. Hass</strain>
    </source>
</reference>
<comment type="caution">
    <text evidence="1">The sequence shown here is derived from an EMBL/GenBank/DDBJ whole genome shotgun (WGS) entry which is preliminary data.</text>
</comment>
<dbReference type="Proteomes" id="UP001234297">
    <property type="component" value="Chromosome 5"/>
</dbReference>
<evidence type="ECO:0000313" key="2">
    <source>
        <dbReference type="Proteomes" id="UP001234297"/>
    </source>
</evidence>
<protein>
    <submittedName>
        <fullName evidence="1">Uncharacterized protein</fullName>
    </submittedName>
</protein>
<sequence>MNGSGRKHHFLLVHGGCHGAWSWYKLSTLLRAAGHRVTALDMASCGADTKPLDQVHSIVHYHQPLIDFMASLPAHERVVLVGHSLGGIGVSLAMERFPQRISVAIFATAMMPSLVSPPGNMIKEVLRKLDSMMDCRGTLDQGPDSSPSTFIFGPMFLASKVYQCCHPEDLTLATMLVRPGKPFGEDMSREITLSEENYGSVSRVYIVSKEDELMKEDFQHWIIENNPPREVREIHGSDHMPMLSKPQELCCCLLDIADGCD</sequence>